<protein>
    <recommendedName>
        <fullName evidence="4">DRTGG domain-containing protein</fullName>
    </recommendedName>
</protein>
<dbReference type="Gene3D" id="3.40.1390.20">
    <property type="entry name" value="HprK N-terminal domain-like"/>
    <property type="match status" value="1"/>
</dbReference>
<evidence type="ECO:0000256" key="1">
    <source>
        <dbReference type="ARBA" id="ARBA00011643"/>
    </source>
</evidence>
<gene>
    <name evidence="2" type="ORF">EXM22_03315</name>
</gene>
<name>A0A5C1QJ35_9SPIO</name>
<dbReference type="EMBL" id="CP036150">
    <property type="protein sequence ID" value="QEN07060.1"/>
    <property type="molecule type" value="Genomic_DNA"/>
</dbReference>
<reference evidence="2 3" key="1">
    <citation type="submission" date="2019-02" db="EMBL/GenBank/DDBJ databases">
        <title>Complete Genome Sequence and Methylome Analysis of free living Spirochaetas.</title>
        <authorList>
            <person name="Fomenkov A."/>
            <person name="Dubinina G."/>
            <person name="Leshcheva N."/>
            <person name="Mikheeva N."/>
            <person name="Grabovich M."/>
            <person name="Vincze T."/>
            <person name="Roberts R.J."/>
        </authorList>
    </citation>
    <scope>NUCLEOTIDE SEQUENCE [LARGE SCALE GENOMIC DNA]</scope>
    <source>
        <strain evidence="2 3">K2</strain>
    </source>
</reference>
<evidence type="ECO:0008006" key="4">
    <source>
        <dbReference type="Google" id="ProtNLM"/>
    </source>
</evidence>
<dbReference type="RefSeq" id="WP_149485142.1">
    <property type="nucleotide sequence ID" value="NZ_CP036150.1"/>
</dbReference>
<organism evidence="2 3">
    <name type="scientific">Oceanispirochaeta crateris</name>
    <dbReference type="NCBI Taxonomy" id="2518645"/>
    <lineage>
        <taxon>Bacteria</taxon>
        <taxon>Pseudomonadati</taxon>
        <taxon>Spirochaetota</taxon>
        <taxon>Spirochaetia</taxon>
        <taxon>Spirochaetales</taxon>
        <taxon>Spirochaetaceae</taxon>
        <taxon>Oceanispirochaeta</taxon>
    </lineage>
</organism>
<dbReference type="KEGG" id="ock:EXM22_03315"/>
<keyword evidence="3" id="KW-1185">Reference proteome</keyword>
<dbReference type="AlphaFoldDB" id="A0A5C1QJ35"/>
<dbReference type="OrthoDB" id="9800390at2"/>
<sequence length="113" mass="12498">MKLDEIKKLAEAQIICGDIDSREINSAFSSDLMSDVLTSEADNALLITGLANIQAIRTAEMADISCILFVRGKEIPPNMIRLAEESNILLLQSKHTMFWVCGVLYEAGIHPVY</sequence>
<dbReference type="Proteomes" id="UP000324209">
    <property type="component" value="Chromosome"/>
</dbReference>
<comment type="subunit">
    <text evidence="1">Homohexamer.</text>
</comment>
<dbReference type="SUPFAM" id="SSF75138">
    <property type="entry name" value="HprK N-terminal domain-like"/>
    <property type="match status" value="1"/>
</dbReference>
<evidence type="ECO:0000313" key="3">
    <source>
        <dbReference type="Proteomes" id="UP000324209"/>
    </source>
</evidence>
<accession>A0A5C1QJ35</accession>
<proteinExistence type="predicted"/>
<dbReference type="InterPro" id="IPR028979">
    <property type="entry name" value="Ser_kin/Pase_Hpr-like_N_sf"/>
</dbReference>
<evidence type="ECO:0000313" key="2">
    <source>
        <dbReference type="EMBL" id="QEN07060.1"/>
    </source>
</evidence>